<dbReference type="PROSITE" id="PS50137">
    <property type="entry name" value="DS_RBD"/>
    <property type="match status" value="1"/>
</dbReference>
<feature type="domain" description="DRBM" evidence="2">
    <location>
        <begin position="57"/>
        <end position="104"/>
    </location>
</feature>
<dbReference type="Pfam" id="PF00035">
    <property type="entry name" value="dsrm"/>
    <property type="match status" value="1"/>
</dbReference>
<dbReference type="EMBL" id="KN824823">
    <property type="protein sequence ID" value="KIL01017.1"/>
    <property type="molecule type" value="Genomic_DNA"/>
</dbReference>
<protein>
    <recommendedName>
        <fullName evidence="2">DRBM domain-containing protein</fullName>
    </recommendedName>
</protein>
<keyword evidence="4" id="KW-1185">Reference proteome</keyword>
<reference evidence="3 4" key="1">
    <citation type="submission" date="2014-04" db="EMBL/GenBank/DDBJ databases">
        <authorList>
            <consortium name="DOE Joint Genome Institute"/>
            <person name="Kuo A."/>
            <person name="Kohler A."/>
            <person name="Jargeat P."/>
            <person name="Nagy L.G."/>
            <person name="Floudas D."/>
            <person name="Copeland A."/>
            <person name="Barry K.W."/>
            <person name="Cichocki N."/>
            <person name="Veneault-Fourrey C."/>
            <person name="LaButti K."/>
            <person name="Lindquist E.A."/>
            <person name="Lipzen A."/>
            <person name="Lundell T."/>
            <person name="Morin E."/>
            <person name="Murat C."/>
            <person name="Sun H."/>
            <person name="Tunlid A."/>
            <person name="Henrissat B."/>
            <person name="Grigoriev I.V."/>
            <person name="Hibbett D.S."/>
            <person name="Martin F."/>
            <person name="Nordberg H.P."/>
            <person name="Cantor M.N."/>
            <person name="Hua S.X."/>
        </authorList>
    </citation>
    <scope>NUCLEOTIDE SEQUENCE [LARGE SCALE GENOMIC DNA]</scope>
    <source>
        <strain evidence="3 4">Ve08.2h10</strain>
    </source>
</reference>
<dbReference type="InParanoid" id="A0A0D0E744"/>
<sequence length="108" mass="11504">IEDTQVQFLLSPSVLTTTTISNLDISTLRTMANGGESSIHCVDLQERKALVSLNWTETDEGPPHALVWTATCKISGEVLGVGTASQLRVAREQAAEAACRALGISVDH</sequence>
<evidence type="ECO:0000256" key="1">
    <source>
        <dbReference type="PROSITE-ProRule" id="PRU00266"/>
    </source>
</evidence>
<dbReference type="SUPFAM" id="SSF54768">
    <property type="entry name" value="dsRNA-binding domain-like"/>
    <property type="match status" value="1"/>
</dbReference>
<proteinExistence type="predicted"/>
<dbReference type="AlphaFoldDB" id="A0A0D0E744"/>
<accession>A0A0D0E744</accession>
<dbReference type="Proteomes" id="UP000054538">
    <property type="component" value="Unassembled WGS sequence"/>
</dbReference>
<feature type="non-terminal residue" evidence="3">
    <location>
        <position position="1"/>
    </location>
</feature>
<evidence type="ECO:0000313" key="4">
    <source>
        <dbReference type="Proteomes" id="UP000054538"/>
    </source>
</evidence>
<gene>
    <name evidence="3" type="ORF">PAXRUDRAFT_128642</name>
</gene>
<name>A0A0D0E744_9AGAM</name>
<reference evidence="4" key="2">
    <citation type="submission" date="2015-01" db="EMBL/GenBank/DDBJ databases">
        <title>Evolutionary Origins and Diversification of the Mycorrhizal Mutualists.</title>
        <authorList>
            <consortium name="DOE Joint Genome Institute"/>
            <consortium name="Mycorrhizal Genomics Consortium"/>
            <person name="Kohler A."/>
            <person name="Kuo A."/>
            <person name="Nagy L.G."/>
            <person name="Floudas D."/>
            <person name="Copeland A."/>
            <person name="Barry K.W."/>
            <person name="Cichocki N."/>
            <person name="Veneault-Fourrey C."/>
            <person name="LaButti K."/>
            <person name="Lindquist E.A."/>
            <person name="Lipzen A."/>
            <person name="Lundell T."/>
            <person name="Morin E."/>
            <person name="Murat C."/>
            <person name="Riley R."/>
            <person name="Ohm R."/>
            <person name="Sun H."/>
            <person name="Tunlid A."/>
            <person name="Henrissat B."/>
            <person name="Grigoriev I.V."/>
            <person name="Hibbett D.S."/>
            <person name="Martin F."/>
        </authorList>
    </citation>
    <scope>NUCLEOTIDE SEQUENCE [LARGE SCALE GENOMIC DNA]</scope>
    <source>
        <strain evidence="4">Ve08.2h10</strain>
    </source>
</reference>
<evidence type="ECO:0000259" key="2">
    <source>
        <dbReference type="PROSITE" id="PS50137"/>
    </source>
</evidence>
<dbReference type="HOGENOM" id="CLU_2203288_0_0_1"/>
<keyword evidence="1" id="KW-0694">RNA-binding</keyword>
<organism evidence="3 4">
    <name type="scientific">Paxillus rubicundulus Ve08.2h10</name>
    <dbReference type="NCBI Taxonomy" id="930991"/>
    <lineage>
        <taxon>Eukaryota</taxon>
        <taxon>Fungi</taxon>
        <taxon>Dikarya</taxon>
        <taxon>Basidiomycota</taxon>
        <taxon>Agaricomycotina</taxon>
        <taxon>Agaricomycetes</taxon>
        <taxon>Agaricomycetidae</taxon>
        <taxon>Boletales</taxon>
        <taxon>Paxilineae</taxon>
        <taxon>Paxillaceae</taxon>
        <taxon>Paxillus</taxon>
    </lineage>
</organism>
<dbReference type="SMART" id="SM00358">
    <property type="entry name" value="DSRM"/>
    <property type="match status" value="1"/>
</dbReference>
<evidence type="ECO:0000313" key="3">
    <source>
        <dbReference type="EMBL" id="KIL01017.1"/>
    </source>
</evidence>
<dbReference type="GO" id="GO:0003723">
    <property type="term" value="F:RNA binding"/>
    <property type="evidence" value="ECO:0007669"/>
    <property type="project" value="UniProtKB-UniRule"/>
</dbReference>
<dbReference type="Gene3D" id="3.30.160.20">
    <property type="match status" value="1"/>
</dbReference>
<dbReference type="InterPro" id="IPR014720">
    <property type="entry name" value="dsRBD_dom"/>
</dbReference>
<dbReference type="OrthoDB" id="2681182at2759"/>